<dbReference type="AlphaFoldDB" id="A0A662Z516"/>
<dbReference type="SUPFAM" id="SSF56281">
    <property type="entry name" value="Metallo-hydrolase/oxidoreductase"/>
    <property type="match status" value="1"/>
</dbReference>
<evidence type="ECO:0000259" key="1">
    <source>
        <dbReference type="SMART" id="SM00849"/>
    </source>
</evidence>
<evidence type="ECO:0000313" key="2">
    <source>
        <dbReference type="EMBL" id="SEV96975.1"/>
    </source>
</evidence>
<keyword evidence="3" id="KW-1185">Reference proteome</keyword>
<dbReference type="PANTHER" id="PTHR36839">
    <property type="entry name" value="METALLO-BETA-LACTAMASE FAMILY PROTEIN (AFU_ORTHOLOGUE AFUA_5G12770)"/>
    <property type="match status" value="1"/>
</dbReference>
<organism evidence="2 3">
    <name type="scientific">Aliicoccus persicus</name>
    <dbReference type="NCBI Taxonomy" id="930138"/>
    <lineage>
        <taxon>Bacteria</taxon>
        <taxon>Bacillati</taxon>
        <taxon>Bacillota</taxon>
        <taxon>Bacilli</taxon>
        <taxon>Bacillales</taxon>
        <taxon>Staphylococcaceae</taxon>
        <taxon>Aliicoccus</taxon>
    </lineage>
</organism>
<feature type="domain" description="Metallo-beta-lactamase" evidence="1">
    <location>
        <begin position="76"/>
        <end position="245"/>
    </location>
</feature>
<dbReference type="EMBL" id="FOIT01000002">
    <property type="protein sequence ID" value="SEV96975.1"/>
    <property type="molecule type" value="Genomic_DNA"/>
</dbReference>
<protein>
    <submittedName>
        <fullName evidence="2">Metallo-beta-lactamase superfamily protein</fullName>
    </submittedName>
</protein>
<dbReference type="InterPro" id="IPR036866">
    <property type="entry name" value="RibonucZ/Hydroxyglut_hydro"/>
</dbReference>
<proteinExistence type="predicted"/>
<dbReference type="SMART" id="SM00849">
    <property type="entry name" value="Lactamase_B"/>
    <property type="match status" value="1"/>
</dbReference>
<gene>
    <name evidence="2" type="ORF">SAMN05192557_1063</name>
</gene>
<dbReference type="RefSeq" id="WP_091474591.1">
    <property type="nucleotide sequence ID" value="NZ_FOIT01000002.1"/>
</dbReference>
<evidence type="ECO:0000313" key="3">
    <source>
        <dbReference type="Proteomes" id="UP000243605"/>
    </source>
</evidence>
<dbReference type="Proteomes" id="UP000243605">
    <property type="component" value="Unassembled WGS sequence"/>
</dbReference>
<accession>A0A662Z516</accession>
<dbReference type="OrthoDB" id="9802248at2"/>
<dbReference type="InterPro" id="IPR001279">
    <property type="entry name" value="Metallo-B-lactamas"/>
</dbReference>
<sequence>MIQPYICKTCGVQYSKSENPPENCIICEDERQYVPPKGHTWTTLDALQSSDEYTNNIENKEECIYSITTKPSFAIGQTAYLVQGNNFNMLWDCITYIDDKTIKTINELGGIDAIALSHPHYYSTQVEWAETFDAPIYIHEDDKEWVTRPSKKIVYWSGDVLKLSDEFFLYRLGGHFKGGAVLNWTNGNNEKGILFSGDIIHSVAAEGWVTFMYSYPNMIPLPAHTVQEMARKVEQIKFDRIYVAFNNSINENAKEIVRKSAKRYVQAVEGELFDT</sequence>
<dbReference type="PANTHER" id="PTHR36839:SF1">
    <property type="entry name" value="METALLO-BETA-LACTAMASE FAMILY PROTEIN (AFU_ORTHOLOGUE AFUA_5G12770)"/>
    <property type="match status" value="1"/>
</dbReference>
<reference evidence="2 3" key="1">
    <citation type="submission" date="2016-10" db="EMBL/GenBank/DDBJ databases">
        <authorList>
            <person name="Varghese N."/>
            <person name="Submissions S."/>
        </authorList>
    </citation>
    <scope>NUCLEOTIDE SEQUENCE [LARGE SCALE GENOMIC DNA]</scope>
    <source>
        <strain evidence="2 3">IBRC-M10081</strain>
    </source>
</reference>
<name>A0A662Z516_9STAP</name>
<dbReference type="Gene3D" id="3.60.15.10">
    <property type="entry name" value="Ribonuclease Z/Hydroxyacylglutathione hydrolase-like"/>
    <property type="match status" value="1"/>
</dbReference>